<keyword evidence="4 7" id="KW-1133">Transmembrane helix</keyword>
<feature type="transmembrane region" description="Helical" evidence="7">
    <location>
        <begin position="349"/>
        <end position="371"/>
    </location>
</feature>
<name>A0ABX7S8K6_9BACT</name>
<dbReference type="Proteomes" id="UP000671862">
    <property type="component" value="Chromosome"/>
</dbReference>
<dbReference type="InterPro" id="IPR050250">
    <property type="entry name" value="Macrolide_Exporter_MacB"/>
</dbReference>
<keyword evidence="3 7" id="KW-0812">Transmembrane</keyword>
<feature type="transmembrane region" description="Helical" evidence="7">
    <location>
        <begin position="505"/>
        <end position="532"/>
    </location>
</feature>
<evidence type="ECO:0000256" key="1">
    <source>
        <dbReference type="ARBA" id="ARBA00004651"/>
    </source>
</evidence>
<feature type="transmembrane region" description="Helical" evidence="7">
    <location>
        <begin position="398"/>
        <end position="423"/>
    </location>
</feature>
<feature type="transmembrane region" description="Helical" evidence="7">
    <location>
        <begin position="728"/>
        <end position="749"/>
    </location>
</feature>
<feature type="domain" description="ABC3 transporter permease C-terminal" evidence="8">
    <location>
        <begin position="254"/>
        <end position="381"/>
    </location>
</feature>
<dbReference type="PANTHER" id="PTHR30572:SF4">
    <property type="entry name" value="ABC TRANSPORTER PERMEASE YTRF"/>
    <property type="match status" value="1"/>
</dbReference>
<sequence length="853" mass="96030">MFKIAARNFLRNWKISVLVILGTMIATMLIVGALSLNDSVNSWFEKKIENNFGKIDLILKDKSDSFFFPKPLDVKFVSEYLEKMKKEKIVKDYTYAALVSARVKVNKQFFDIFAIGYDDDFIRFTQKNYNGVVISRDFVKTLSLTQNSTVTLITMSGKHIIKIDYVGLQEFNFRGETAMTNGSVFMPWSLIKKYRLYTFNAPNIFFISLSLPVEKHRDIAEKISKDLGVRVVATKYELRYSPLNKVIGYLFLGFSGFALLSSFLFISNFFGVLAEDRRRTFGILRAIGFSKFQIASVLFVEGTMYLIASAGVGAFAGIYFGKYLLTLVNRIPAVLASETALTEKISHVITLKTIFVGGIFSIILPVLILLMRSKSFSKLSPVVLLSDAEILPRKFLKYLFLLLPLITLSVDPYYALIVSIMIIPIFLKNNLLQLLSGSLVLVLSYFILGTGGRWGYLSRAGFFLIGSVYIVFGLVPYLKKYLKRYIKVSTILALSYIEKQKWRNFVVFLVYSVITLVILLTAVLPTSIFTYINNKLQTGILGYNFLIVENPLKIFFSGDYYTKNSEFTSLFEDIVNIQLVNGKVGSKEGVFILSNEEILKSLKLGNKNIEAKLYDVVGSSRVFSKKGMVDVILKGVLPGISGKVKETFNVIDTYDPRELVVPFDGIILYDKKISGSLRGYAGIVRNFEAAKKAKNIVYERFDGPIFVTEELDKIFSSIRHFVNIAIQLFYFGFVSGFSGLTIVSIKNVYSRKRIVGSLKAIGVMKKEIFGFFLLEALIIVTMAILTALIAATFITIDLTSVITSELPDFSIVIPWGQLSLIIIGVYAITIIFTLYPANLAQKINPSDAIRVYD</sequence>
<evidence type="ECO:0000256" key="5">
    <source>
        <dbReference type="ARBA" id="ARBA00023136"/>
    </source>
</evidence>
<reference evidence="9 10" key="1">
    <citation type="submission" date="2021-03" db="EMBL/GenBank/DDBJ databases">
        <title>Thermosipho ferrireducens sp.nov., an anaerobic thermophilic iron-reducing bacterium isolated from a deep-sea hydrothermal sulfide deposits.</title>
        <authorList>
            <person name="Zeng X."/>
            <person name="Chen Y."/>
            <person name="Shao Z."/>
        </authorList>
    </citation>
    <scope>NUCLEOTIDE SEQUENCE [LARGE SCALE GENOMIC DNA]</scope>
    <source>
        <strain evidence="9 10">JL129W03</strain>
    </source>
</reference>
<evidence type="ECO:0000256" key="7">
    <source>
        <dbReference type="SAM" id="Phobius"/>
    </source>
</evidence>
<evidence type="ECO:0000313" key="10">
    <source>
        <dbReference type="Proteomes" id="UP000671862"/>
    </source>
</evidence>
<feature type="transmembrane region" description="Helical" evidence="7">
    <location>
        <begin position="282"/>
        <end position="300"/>
    </location>
</feature>
<keyword evidence="2" id="KW-1003">Cell membrane</keyword>
<evidence type="ECO:0000256" key="2">
    <source>
        <dbReference type="ARBA" id="ARBA00022475"/>
    </source>
</evidence>
<keyword evidence="5 7" id="KW-0472">Membrane</keyword>
<feature type="transmembrane region" description="Helical" evidence="7">
    <location>
        <begin position="430"/>
        <end position="448"/>
    </location>
</feature>
<dbReference type="Pfam" id="PF02687">
    <property type="entry name" value="FtsX"/>
    <property type="match status" value="2"/>
</dbReference>
<organism evidence="9 10">
    <name type="scientific">Thermosipho ferrireducens</name>
    <dbReference type="NCBI Taxonomy" id="2571116"/>
    <lineage>
        <taxon>Bacteria</taxon>
        <taxon>Thermotogati</taxon>
        <taxon>Thermotogota</taxon>
        <taxon>Thermotogae</taxon>
        <taxon>Thermotogales</taxon>
        <taxon>Fervidobacteriaceae</taxon>
        <taxon>Thermosipho</taxon>
    </lineage>
</organism>
<evidence type="ECO:0000256" key="4">
    <source>
        <dbReference type="ARBA" id="ARBA00022989"/>
    </source>
</evidence>
<feature type="transmembrane region" description="Helical" evidence="7">
    <location>
        <begin position="306"/>
        <end position="328"/>
    </location>
</feature>
<dbReference type="EMBL" id="CP071446">
    <property type="protein sequence ID" value="QTA38921.1"/>
    <property type="molecule type" value="Genomic_DNA"/>
</dbReference>
<evidence type="ECO:0000256" key="6">
    <source>
        <dbReference type="ARBA" id="ARBA00038076"/>
    </source>
</evidence>
<gene>
    <name evidence="9" type="ORF">JYK00_05220</name>
</gene>
<keyword evidence="10" id="KW-1185">Reference proteome</keyword>
<dbReference type="PANTHER" id="PTHR30572">
    <property type="entry name" value="MEMBRANE COMPONENT OF TRANSPORTER-RELATED"/>
    <property type="match status" value="1"/>
</dbReference>
<proteinExistence type="inferred from homology"/>
<feature type="transmembrane region" description="Helical" evidence="7">
    <location>
        <begin position="12"/>
        <end position="36"/>
    </location>
</feature>
<evidence type="ECO:0000259" key="8">
    <source>
        <dbReference type="Pfam" id="PF02687"/>
    </source>
</evidence>
<feature type="transmembrane region" description="Helical" evidence="7">
    <location>
        <begin position="769"/>
        <end position="795"/>
    </location>
</feature>
<dbReference type="InterPro" id="IPR003838">
    <property type="entry name" value="ABC3_permease_C"/>
</dbReference>
<feature type="domain" description="ABC3 transporter permease C-terminal" evidence="8">
    <location>
        <begin position="729"/>
        <end position="845"/>
    </location>
</feature>
<protein>
    <submittedName>
        <fullName evidence="9">FtsX-like permease family protein</fullName>
    </submittedName>
</protein>
<evidence type="ECO:0000256" key="3">
    <source>
        <dbReference type="ARBA" id="ARBA00022692"/>
    </source>
</evidence>
<feature type="transmembrane region" description="Helical" evidence="7">
    <location>
        <begin position="246"/>
        <end position="270"/>
    </location>
</feature>
<feature type="transmembrane region" description="Helical" evidence="7">
    <location>
        <begin position="815"/>
        <end position="835"/>
    </location>
</feature>
<comment type="similarity">
    <text evidence="6">Belongs to the ABC-4 integral membrane protein family.</text>
</comment>
<comment type="subcellular location">
    <subcellularLocation>
        <location evidence="1">Cell membrane</location>
        <topology evidence="1">Multi-pass membrane protein</topology>
    </subcellularLocation>
</comment>
<accession>A0ABX7S8K6</accession>
<evidence type="ECO:0000313" key="9">
    <source>
        <dbReference type="EMBL" id="QTA38921.1"/>
    </source>
</evidence>
<feature type="transmembrane region" description="Helical" evidence="7">
    <location>
        <begin position="460"/>
        <end position="478"/>
    </location>
</feature>